<keyword evidence="8" id="KW-0675">Receptor</keyword>
<dbReference type="Gene3D" id="3.40.50.2300">
    <property type="match status" value="2"/>
</dbReference>
<evidence type="ECO:0000256" key="11">
    <source>
        <dbReference type="SAM" id="SignalP"/>
    </source>
</evidence>
<keyword evidence="3" id="KW-0812">Transmembrane</keyword>
<dbReference type="InterPro" id="IPR001828">
    <property type="entry name" value="ANF_lig-bd_rcpt"/>
</dbReference>
<keyword evidence="2" id="KW-1003">Cell membrane</keyword>
<proteinExistence type="predicted"/>
<protein>
    <recommendedName>
        <fullName evidence="12">G-protein coupled receptors family 3 profile domain-containing protein</fullName>
    </recommendedName>
</protein>
<dbReference type="InterPro" id="IPR000337">
    <property type="entry name" value="GPCR_3"/>
</dbReference>
<dbReference type="FunFam" id="3.40.50.2300:FF:000016">
    <property type="entry name" value="Taste 1 receptor member 2"/>
    <property type="match status" value="1"/>
</dbReference>
<dbReference type="SUPFAM" id="SSF53822">
    <property type="entry name" value="Periplasmic binding protein-like I"/>
    <property type="match status" value="1"/>
</dbReference>
<keyword evidence="7" id="KW-0472">Membrane</keyword>
<dbReference type="Pfam" id="PF01094">
    <property type="entry name" value="ANF_receptor"/>
    <property type="match status" value="1"/>
</dbReference>
<accession>A0A3B5AZJ8</accession>
<dbReference type="InterPro" id="IPR028082">
    <property type="entry name" value="Peripla_BP_I"/>
</dbReference>
<feature type="chain" id="PRO_5017352935" description="G-protein coupled receptors family 3 profile domain-containing protein" evidence="11">
    <location>
        <begin position="20"/>
        <end position="526"/>
    </location>
</feature>
<feature type="domain" description="G-protein coupled receptors family 3 profile" evidence="12">
    <location>
        <begin position="435"/>
        <end position="509"/>
    </location>
</feature>
<keyword evidence="9" id="KW-0325">Glycoprotein</keyword>
<evidence type="ECO:0000256" key="10">
    <source>
        <dbReference type="ARBA" id="ARBA00023224"/>
    </source>
</evidence>
<keyword evidence="5" id="KW-1133">Transmembrane helix</keyword>
<evidence type="ECO:0000256" key="7">
    <source>
        <dbReference type="ARBA" id="ARBA00023136"/>
    </source>
</evidence>
<feature type="signal peptide" evidence="11">
    <location>
        <begin position="1"/>
        <end position="19"/>
    </location>
</feature>
<keyword evidence="10" id="KW-0807">Transducer</keyword>
<dbReference type="PROSITE" id="PS50259">
    <property type="entry name" value="G_PROTEIN_RECEP_F3_4"/>
    <property type="match status" value="1"/>
</dbReference>
<keyword evidence="6" id="KW-0297">G-protein coupled receptor</keyword>
<dbReference type="STRING" id="144197.ENSSPAP00000026355"/>
<dbReference type="PANTHER" id="PTHR24061">
    <property type="entry name" value="CALCIUM-SENSING RECEPTOR-RELATED"/>
    <property type="match status" value="1"/>
</dbReference>
<evidence type="ECO:0000256" key="9">
    <source>
        <dbReference type="ARBA" id="ARBA00023180"/>
    </source>
</evidence>
<dbReference type="GO" id="GO:0004930">
    <property type="term" value="F:G protein-coupled receptor activity"/>
    <property type="evidence" value="ECO:0007669"/>
    <property type="project" value="UniProtKB-KW"/>
</dbReference>
<evidence type="ECO:0000256" key="2">
    <source>
        <dbReference type="ARBA" id="ARBA00022475"/>
    </source>
</evidence>
<name>A0A3B5AZJ8_9TELE</name>
<keyword evidence="4 11" id="KW-0732">Signal</keyword>
<evidence type="ECO:0000313" key="13">
    <source>
        <dbReference type="Ensembl" id="ENSSPAP00000026355.1"/>
    </source>
</evidence>
<dbReference type="GO" id="GO:0005886">
    <property type="term" value="C:plasma membrane"/>
    <property type="evidence" value="ECO:0007669"/>
    <property type="project" value="UniProtKB-SubCell"/>
</dbReference>
<comment type="subcellular location">
    <subcellularLocation>
        <location evidence="1">Cell membrane</location>
        <topology evidence="1">Multi-pass membrane protein</topology>
    </subcellularLocation>
</comment>
<evidence type="ECO:0000256" key="5">
    <source>
        <dbReference type="ARBA" id="ARBA00022989"/>
    </source>
</evidence>
<dbReference type="PRINTS" id="PR00248">
    <property type="entry name" value="GPCRMGR"/>
</dbReference>
<dbReference type="PANTHER" id="PTHR24061:SF441">
    <property type="entry name" value="TASTE RECEPTOR TYPE 1 MEMBER 2B-RELATED"/>
    <property type="match status" value="1"/>
</dbReference>
<organism evidence="13">
    <name type="scientific">Stegastes partitus</name>
    <name type="common">bicolor damselfish</name>
    <dbReference type="NCBI Taxonomy" id="144197"/>
    <lineage>
        <taxon>Eukaryota</taxon>
        <taxon>Metazoa</taxon>
        <taxon>Chordata</taxon>
        <taxon>Craniata</taxon>
        <taxon>Vertebrata</taxon>
        <taxon>Euteleostomi</taxon>
        <taxon>Actinopterygii</taxon>
        <taxon>Neopterygii</taxon>
        <taxon>Teleostei</taxon>
        <taxon>Neoteleostei</taxon>
        <taxon>Acanthomorphata</taxon>
        <taxon>Ovalentaria</taxon>
        <taxon>Pomacentridae</taxon>
        <taxon>Stegastes</taxon>
    </lineage>
</organism>
<dbReference type="AlphaFoldDB" id="A0A3B5AZJ8"/>
<evidence type="ECO:0000256" key="1">
    <source>
        <dbReference type="ARBA" id="ARBA00004651"/>
    </source>
</evidence>
<evidence type="ECO:0000259" key="12">
    <source>
        <dbReference type="PROSITE" id="PS50259"/>
    </source>
</evidence>
<evidence type="ECO:0000256" key="4">
    <source>
        <dbReference type="ARBA" id="ARBA00022729"/>
    </source>
</evidence>
<dbReference type="Ensembl" id="ENSSPAT00000026787.1">
    <property type="protein sequence ID" value="ENSSPAP00000026355.1"/>
    <property type="gene ID" value="ENSSPAG00000019817.1"/>
</dbReference>
<evidence type="ECO:0000256" key="8">
    <source>
        <dbReference type="ARBA" id="ARBA00023170"/>
    </source>
</evidence>
<dbReference type="PRINTS" id="PR00592">
    <property type="entry name" value="CASENSINGR"/>
</dbReference>
<dbReference type="InterPro" id="IPR000068">
    <property type="entry name" value="GPCR_3_Ca_sens_rcpt-rel"/>
</dbReference>
<dbReference type="InterPro" id="IPR017978">
    <property type="entry name" value="GPCR_3_C"/>
</dbReference>
<evidence type="ECO:0000256" key="6">
    <source>
        <dbReference type="ARBA" id="ARBA00023040"/>
    </source>
</evidence>
<sequence length="526" mass="59945">MKHILSCLCLLGSFLHALTRCTVPASEFHLKGDYLIGGLINIHQISSPLYHNRPEAIDCTSQPLILSNYRRFQLMRFAVEQINNSTSLLPNVSLGYDIFDHCSDTQSFPGILKLISVNDLIKPWDENHKNLSKVIGVIGAYTSTESLTVAPLFMMHLIPMISYGASTSVLSRKRDFPSFLRTVHPNQDTLEVIVHIVRHFDWRWVAFLYSDDDYGKDVLELFKEMIQDTGICLAYSSALSYDTHYPSVFRQIEAQKINVIIVIAIEWLAEAVIESAMALNVTNRVWIAGDAWSLNKRLPKEKGIKNIGTVLGISEQAVAIPGFSDFIYSFKAQNCKNTEQKFFCSQNCNCSNVSAEEILAAEQSFSFTVYSAVYSIAHALHSVLQCRADRCNDNITVNPAMVSTHCWEKRDLRELNQFVCLKKQGNIKWRLQKSTSAFPITNGEMFSITFCLLLLILTWIIFATVYILYRGKYIQILNALAVLSSLYSFLLWYFFPKCYIIIFQPHKNTPQYFQGLIQNYTKTISQ</sequence>
<evidence type="ECO:0000256" key="3">
    <source>
        <dbReference type="ARBA" id="ARBA00022692"/>
    </source>
</evidence>
<dbReference type="GeneTree" id="ENSGT00940000156136"/>
<reference evidence="13" key="1">
    <citation type="submission" date="2023-09" db="UniProtKB">
        <authorList>
            <consortium name="Ensembl"/>
        </authorList>
    </citation>
    <scope>IDENTIFICATION</scope>
</reference>